<dbReference type="AlphaFoldDB" id="E8LRA8"/>
<comment type="caution">
    <text evidence="1">The sequence shown here is derived from an EMBL/GenBank/DDBJ whole genome shotgun (WGS) entry which is preliminary data.</text>
</comment>
<evidence type="ECO:0000313" key="2">
    <source>
        <dbReference type="Proteomes" id="UP000004371"/>
    </source>
</evidence>
<keyword evidence="2" id="KW-1185">Reference proteome</keyword>
<protein>
    <submittedName>
        <fullName evidence="1">Uncharacterized protein</fullName>
    </submittedName>
</protein>
<evidence type="ECO:0000313" key="1">
    <source>
        <dbReference type="EMBL" id="EGA66751.1"/>
    </source>
</evidence>
<name>E8LRA8_9VIBR</name>
<dbReference type="STRING" id="945543.VIBR0546_14842"/>
<proteinExistence type="predicted"/>
<accession>E8LRA8</accession>
<organism evidence="1 2">
    <name type="scientific">Vibrio brasiliensis LMG 20546</name>
    <dbReference type="NCBI Taxonomy" id="945543"/>
    <lineage>
        <taxon>Bacteria</taxon>
        <taxon>Pseudomonadati</taxon>
        <taxon>Pseudomonadota</taxon>
        <taxon>Gammaproteobacteria</taxon>
        <taxon>Vibrionales</taxon>
        <taxon>Vibrionaceae</taxon>
        <taxon>Vibrio</taxon>
        <taxon>Vibrio oreintalis group</taxon>
    </lineage>
</organism>
<reference evidence="1 2" key="1">
    <citation type="journal article" date="2012" name="Int. J. Syst. Evol. Microbiol.">
        <title>Vibrio caribbeanicus sp. nov., isolated from the marine sponge Scleritoderma cyanea.</title>
        <authorList>
            <person name="Hoffmann M."/>
            <person name="Monday S.R."/>
            <person name="Allard M.W."/>
            <person name="Strain E.A."/>
            <person name="Whittaker P."/>
            <person name="Naum M."/>
            <person name="McCarthy P.J."/>
            <person name="Lopez J.V."/>
            <person name="Fischer M."/>
            <person name="Brown E.W."/>
        </authorList>
    </citation>
    <scope>NUCLEOTIDE SEQUENCE [LARGE SCALE GENOMIC DNA]</scope>
    <source>
        <strain evidence="1 2">LMG 20546</strain>
    </source>
</reference>
<sequence>MCLLNNECAIAVFLVSNQDYRQKKDPLKIGGFKIELMEKKKQTTSPILGVLCNSAGWMLAESFLFSLDKLRRIIRTKKRLASVCENYPEIGFLCEVRIFSLCFLTLCEILLEGALLAILYQTV</sequence>
<dbReference type="EMBL" id="AEVS01000031">
    <property type="protein sequence ID" value="EGA66751.1"/>
    <property type="molecule type" value="Genomic_DNA"/>
</dbReference>
<gene>
    <name evidence="1" type="ORF">VIBR0546_14842</name>
</gene>
<dbReference type="Proteomes" id="UP000004371">
    <property type="component" value="Unassembled WGS sequence"/>
</dbReference>